<evidence type="ECO:0000313" key="3">
    <source>
        <dbReference type="Proteomes" id="UP000316921"/>
    </source>
</evidence>
<sequence>MPSLCELTKLAASAYTDRRTVGRWRRVRDFGRPRDAFRAGLWVRADGAGGVLSVRGTANLASAMEDLKLLLGREPGAWRRGRGAVAASHALVGRRLLLTGHSLGGAFASALAREAHLRAVTFNAPGMARALGISPGPSGSGTILNLCVGDDWIRLLSGPGLGLDLSLGPGDAPLPTGLRGLATAFVQRRRPGEGITAFIATSIARHRLGAFPWQAAGSSAASATAQLQFSQSRFLSSRSRSTSARSNWWPRRASASR</sequence>
<dbReference type="Proteomes" id="UP000316921">
    <property type="component" value="Chromosome"/>
</dbReference>
<keyword evidence="3" id="KW-1185">Reference proteome</keyword>
<name>A0A518BFI7_9BACT</name>
<feature type="region of interest" description="Disordered" evidence="1">
    <location>
        <begin position="232"/>
        <end position="257"/>
    </location>
</feature>
<dbReference type="Gene3D" id="3.40.50.1820">
    <property type="entry name" value="alpha/beta hydrolase"/>
    <property type="match status" value="1"/>
</dbReference>
<evidence type="ECO:0008006" key="4">
    <source>
        <dbReference type="Google" id="ProtNLM"/>
    </source>
</evidence>
<gene>
    <name evidence="2" type="ORF">Pla133_08130</name>
</gene>
<organism evidence="2 3">
    <name type="scientific">Engelhardtia mirabilis</name>
    <dbReference type="NCBI Taxonomy" id="2528011"/>
    <lineage>
        <taxon>Bacteria</taxon>
        <taxon>Pseudomonadati</taxon>
        <taxon>Planctomycetota</taxon>
        <taxon>Planctomycetia</taxon>
        <taxon>Planctomycetia incertae sedis</taxon>
        <taxon>Engelhardtia</taxon>
    </lineage>
</organism>
<accession>A0A518BFI7</accession>
<dbReference type="Pfam" id="PF26363">
    <property type="entry name" value="Phospholipase-like"/>
    <property type="match status" value="1"/>
</dbReference>
<evidence type="ECO:0000256" key="1">
    <source>
        <dbReference type="SAM" id="MobiDB-lite"/>
    </source>
</evidence>
<feature type="compositionally biased region" description="Low complexity" evidence="1">
    <location>
        <begin position="232"/>
        <end position="246"/>
    </location>
</feature>
<dbReference type="InterPro" id="IPR029058">
    <property type="entry name" value="AB_hydrolase_fold"/>
</dbReference>
<dbReference type="EMBL" id="CP036287">
    <property type="protein sequence ID" value="QDU65747.1"/>
    <property type="molecule type" value="Genomic_DNA"/>
</dbReference>
<dbReference type="KEGG" id="pbap:Pla133_08130"/>
<dbReference type="AlphaFoldDB" id="A0A518BFI7"/>
<dbReference type="SUPFAM" id="SSF53474">
    <property type="entry name" value="alpha/beta-Hydrolases"/>
    <property type="match status" value="1"/>
</dbReference>
<reference evidence="2 3" key="1">
    <citation type="submission" date="2019-02" db="EMBL/GenBank/DDBJ databases">
        <title>Deep-cultivation of Planctomycetes and their phenomic and genomic characterization uncovers novel biology.</title>
        <authorList>
            <person name="Wiegand S."/>
            <person name="Jogler M."/>
            <person name="Boedeker C."/>
            <person name="Pinto D."/>
            <person name="Vollmers J."/>
            <person name="Rivas-Marin E."/>
            <person name="Kohn T."/>
            <person name="Peeters S.H."/>
            <person name="Heuer A."/>
            <person name="Rast P."/>
            <person name="Oberbeckmann S."/>
            <person name="Bunk B."/>
            <person name="Jeske O."/>
            <person name="Meyerdierks A."/>
            <person name="Storesund J.E."/>
            <person name="Kallscheuer N."/>
            <person name="Luecker S."/>
            <person name="Lage O.M."/>
            <person name="Pohl T."/>
            <person name="Merkel B.J."/>
            <person name="Hornburger P."/>
            <person name="Mueller R.-W."/>
            <person name="Bruemmer F."/>
            <person name="Labrenz M."/>
            <person name="Spormann A.M."/>
            <person name="Op den Camp H."/>
            <person name="Overmann J."/>
            <person name="Amann R."/>
            <person name="Jetten M.S.M."/>
            <person name="Mascher T."/>
            <person name="Medema M.H."/>
            <person name="Devos D.P."/>
            <person name="Kaster A.-K."/>
            <person name="Ovreas L."/>
            <person name="Rohde M."/>
            <person name="Galperin M.Y."/>
            <person name="Jogler C."/>
        </authorList>
    </citation>
    <scope>NUCLEOTIDE SEQUENCE [LARGE SCALE GENOMIC DNA]</scope>
    <source>
        <strain evidence="2 3">Pla133</strain>
    </source>
</reference>
<evidence type="ECO:0000313" key="2">
    <source>
        <dbReference type="EMBL" id="QDU65747.1"/>
    </source>
</evidence>
<protein>
    <recommendedName>
        <fullName evidence="4">Lipase (Class 3)</fullName>
    </recommendedName>
</protein>
<proteinExistence type="predicted"/>